<evidence type="ECO:0000313" key="3">
    <source>
        <dbReference type="EMBL" id="WFD10917.1"/>
    </source>
</evidence>
<keyword evidence="1" id="KW-0812">Transmembrane</keyword>
<sequence>MKKNILILIPFILGLGCFISYNIIGSEVAPDGTLIEPFFLIPMSYLFMLIGIIASIVSLFCKYKNSHKSKEI</sequence>
<gene>
    <name evidence="3" type="ORF">P4S50_02260</name>
</gene>
<dbReference type="InterPro" id="IPR025016">
    <property type="entry name" value="DUF3955"/>
</dbReference>
<organism evidence="3 4">
    <name type="scientific">Tepidibacter hydrothermalis</name>
    <dbReference type="NCBI Taxonomy" id="3036126"/>
    <lineage>
        <taxon>Bacteria</taxon>
        <taxon>Bacillati</taxon>
        <taxon>Bacillota</taxon>
        <taxon>Clostridia</taxon>
        <taxon>Peptostreptococcales</taxon>
        <taxon>Peptostreptococcaceae</taxon>
        <taxon>Tepidibacter</taxon>
    </lineage>
</organism>
<evidence type="ECO:0000313" key="4">
    <source>
        <dbReference type="Proteomes" id="UP001222800"/>
    </source>
</evidence>
<protein>
    <submittedName>
        <fullName evidence="3">DUF3955 domain-containing protein</fullName>
    </submittedName>
</protein>
<dbReference type="Proteomes" id="UP001222800">
    <property type="component" value="Chromosome"/>
</dbReference>
<feature type="transmembrane region" description="Helical" evidence="1">
    <location>
        <begin position="39"/>
        <end position="61"/>
    </location>
</feature>
<name>A0ABY8EHD7_9FIRM</name>
<dbReference type="PROSITE" id="PS51257">
    <property type="entry name" value="PROKAR_LIPOPROTEIN"/>
    <property type="match status" value="1"/>
</dbReference>
<keyword evidence="4" id="KW-1185">Reference proteome</keyword>
<dbReference type="RefSeq" id="WP_277732882.1">
    <property type="nucleotide sequence ID" value="NZ_CP120733.1"/>
</dbReference>
<accession>A0ABY8EHD7</accession>
<feature type="domain" description="DUF3955" evidence="2">
    <location>
        <begin position="6"/>
        <end position="57"/>
    </location>
</feature>
<keyword evidence="1" id="KW-1133">Transmembrane helix</keyword>
<proteinExistence type="predicted"/>
<feature type="transmembrane region" description="Helical" evidence="1">
    <location>
        <begin position="5"/>
        <end position="24"/>
    </location>
</feature>
<dbReference type="EMBL" id="CP120733">
    <property type="protein sequence ID" value="WFD10917.1"/>
    <property type="molecule type" value="Genomic_DNA"/>
</dbReference>
<evidence type="ECO:0000256" key="1">
    <source>
        <dbReference type="SAM" id="Phobius"/>
    </source>
</evidence>
<dbReference type="Pfam" id="PF13127">
    <property type="entry name" value="DUF3955"/>
    <property type="match status" value="1"/>
</dbReference>
<evidence type="ECO:0000259" key="2">
    <source>
        <dbReference type="Pfam" id="PF13127"/>
    </source>
</evidence>
<keyword evidence="1" id="KW-0472">Membrane</keyword>
<reference evidence="3 4" key="1">
    <citation type="submission" date="2023-03" db="EMBL/GenBank/DDBJ databases">
        <title>Complete genome sequence of Tepidibacter sp. SWIR-1, isolated from a deep-sea hydrothermal vent.</title>
        <authorList>
            <person name="Li X."/>
        </authorList>
    </citation>
    <scope>NUCLEOTIDE SEQUENCE [LARGE SCALE GENOMIC DNA]</scope>
    <source>
        <strain evidence="3 4">SWIR-1</strain>
    </source>
</reference>